<keyword evidence="1" id="KW-1133">Transmembrane helix</keyword>
<feature type="transmembrane region" description="Helical" evidence="1">
    <location>
        <begin position="82"/>
        <end position="100"/>
    </location>
</feature>
<dbReference type="InterPro" id="IPR021995">
    <property type="entry name" value="DUF3593"/>
</dbReference>
<keyword evidence="1" id="KW-0472">Membrane</keyword>
<dbReference type="eggNOG" id="ENOG5034AYP">
    <property type="taxonomic scope" value="Bacteria"/>
</dbReference>
<dbReference type="EMBL" id="AE017126">
    <property type="protein sequence ID" value="AAP99974.1"/>
    <property type="molecule type" value="Genomic_DNA"/>
</dbReference>
<keyword evidence="3" id="KW-1185">Reference proteome</keyword>
<feature type="transmembrane region" description="Helical" evidence="1">
    <location>
        <begin position="14"/>
        <end position="31"/>
    </location>
</feature>
<accession>Q7VC12</accession>
<dbReference type="PANTHER" id="PTHR35473:SF3">
    <property type="entry name" value="1-ACYL-SN-GLYCEROL-3-PHOSPHATE ACYLTRANSFERASE"/>
    <property type="match status" value="1"/>
</dbReference>
<dbReference type="AlphaFoldDB" id="Q7VC12"/>
<dbReference type="RefSeq" id="WP_011125082.1">
    <property type="nucleotide sequence ID" value="NC_005042.1"/>
</dbReference>
<organism evidence="2 3">
    <name type="scientific">Prochlorococcus marinus (strain SARG / CCMP1375 / SS120)</name>
    <dbReference type="NCBI Taxonomy" id="167539"/>
    <lineage>
        <taxon>Bacteria</taxon>
        <taxon>Bacillati</taxon>
        <taxon>Cyanobacteriota</taxon>
        <taxon>Cyanophyceae</taxon>
        <taxon>Synechococcales</taxon>
        <taxon>Prochlorococcaceae</taxon>
        <taxon>Prochlorococcus</taxon>
    </lineage>
</organism>
<gene>
    <name evidence="2" type="ordered locus">Pro_0930</name>
</gene>
<evidence type="ECO:0000313" key="2">
    <source>
        <dbReference type="EMBL" id="AAP99974.1"/>
    </source>
</evidence>
<dbReference type="EnsemblBacteria" id="AAP99974">
    <property type="protein sequence ID" value="AAP99974"/>
    <property type="gene ID" value="Pro_0930"/>
</dbReference>
<dbReference type="PATRIC" id="fig|167539.5.peg.978"/>
<reference evidence="2 3" key="1">
    <citation type="journal article" date="2003" name="Proc. Natl. Acad. Sci. U.S.A.">
        <title>Genome sequence of the cyanobacterium Prochlorococcus marinus SS120, a nearly minimal oxyphototrophic genome.</title>
        <authorList>
            <person name="Dufresne A."/>
            <person name="Salanoubat M."/>
            <person name="Partensky F."/>
            <person name="Artiguenave F."/>
            <person name="Axmann I.M."/>
            <person name="Barbe V."/>
            <person name="Duprat S."/>
            <person name="Galperin M.Y."/>
            <person name="Koonin E.V."/>
            <person name="Le Gall F."/>
            <person name="Makarova K.S."/>
            <person name="Ostrowski M."/>
            <person name="Oztas S."/>
            <person name="Robert C."/>
            <person name="Rogozin I.B."/>
            <person name="Scanlan D.J."/>
            <person name="Tandeau de Marsac N."/>
            <person name="Weissenbach J."/>
            <person name="Wincker P."/>
            <person name="Wolf Y.I."/>
            <person name="Hess W.R."/>
        </authorList>
    </citation>
    <scope>NUCLEOTIDE SEQUENCE [LARGE SCALE GENOMIC DNA]</scope>
    <source>
        <strain evidence="3">SARG / CCMP1375 / SS120</strain>
    </source>
</reference>
<protein>
    <submittedName>
        <fullName evidence="2">Uncharacterized conserved membrane protein</fullName>
    </submittedName>
</protein>
<dbReference type="HOGENOM" id="CLU_162320_1_0_3"/>
<dbReference type="Pfam" id="PF12159">
    <property type="entry name" value="DUF3593"/>
    <property type="match status" value="1"/>
</dbReference>
<dbReference type="Proteomes" id="UP000001420">
    <property type="component" value="Chromosome"/>
</dbReference>
<dbReference type="KEGG" id="pma:Pro_0930"/>
<evidence type="ECO:0000313" key="3">
    <source>
        <dbReference type="Proteomes" id="UP000001420"/>
    </source>
</evidence>
<keyword evidence="1" id="KW-0812">Transmembrane</keyword>
<evidence type="ECO:0000256" key="1">
    <source>
        <dbReference type="SAM" id="Phobius"/>
    </source>
</evidence>
<dbReference type="PANTHER" id="PTHR35473">
    <property type="entry name" value="1-ACYL-SN-GLYCEROL-3-PHOSPHATE ACYLTRANSFERASE"/>
    <property type="match status" value="1"/>
</dbReference>
<name>Q7VC12_PROMA</name>
<feature type="transmembrane region" description="Helical" evidence="1">
    <location>
        <begin position="43"/>
        <end position="62"/>
    </location>
</feature>
<proteinExistence type="predicted"/>
<sequence length="104" mass="11712">MNNFFLLLNSLDPGPIFILSLFPYLVFLYWAQKTSYIPQTALLGFRLTLLFVAMTIIFSIIAKLKYDSELTDVDHLHGLAESFLALSDGLVVLGFFGLMTKTSK</sequence>
<dbReference type="OrthoDB" id="463675at2"/>
<dbReference type="STRING" id="167539.Pro_0930"/>